<keyword evidence="3" id="KW-1185">Reference proteome</keyword>
<evidence type="ECO:0000313" key="3">
    <source>
        <dbReference type="Proteomes" id="UP000327013"/>
    </source>
</evidence>
<sequence length="101" mass="11446">MCNSYLTGEDSQIPEFQEPNKGTKINAPVIIGGGALRVVSEIQWTKEEGFARDHLVVSDFEASRSRKLNLRIEEEEEGFKSEELQPGSHGSREYRSFSVRE</sequence>
<dbReference type="AlphaFoldDB" id="A0A5N6RTM6"/>
<feature type="compositionally biased region" description="Polar residues" evidence="1">
    <location>
        <begin position="1"/>
        <end position="10"/>
    </location>
</feature>
<dbReference type="Proteomes" id="UP000327013">
    <property type="component" value="Chromosome 8"/>
</dbReference>
<proteinExistence type="predicted"/>
<evidence type="ECO:0000256" key="1">
    <source>
        <dbReference type="SAM" id="MobiDB-lite"/>
    </source>
</evidence>
<feature type="region of interest" description="Disordered" evidence="1">
    <location>
        <begin position="75"/>
        <end position="101"/>
    </location>
</feature>
<evidence type="ECO:0000313" key="2">
    <source>
        <dbReference type="EMBL" id="KAE8124761.1"/>
    </source>
</evidence>
<reference evidence="2 3" key="1">
    <citation type="submission" date="2019-06" db="EMBL/GenBank/DDBJ databases">
        <title>A chromosomal-level reference genome of Carpinus fangiana (Coryloideae, Betulaceae).</title>
        <authorList>
            <person name="Yang X."/>
            <person name="Wang Z."/>
            <person name="Zhang L."/>
            <person name="Hao G."/>
            <person name="Liu J."/>
            <person name="Yang Y."/>
        </authorList>
    </citation>
    <scope>NUCLEOTIDE SEQUENCE [LARGE SCALE GENOMIC DNA]</scope>
    <source>
        <strain evidence="2">Cfa_2016G</strain>
        <tissue evidence="2">Leaf</tissue>
    </source>
</reference>
<accession>A0A5N6RTM6</accession>
<feature type="compositionally biased region" description="Basic and acidic residues" evidence="1">
    <location>
        <begin position="90"/>
        <end position="101"/>
    </location>
</feature>
<dbReference type="EMBL" id="CM017328">
    <property type="protein sequence ID" value="KAE8124761.1"/>
    <property type="molecule type" value="Genomic_DNA"/>
</dbReference>
<feature type="region of interest" description="Disordered" evidence="1">
    <location>
        <begin position="1"/>
        <end position="23"/>
    </location>
</feature>
<gene>
    <name evidence="2" type="ORF">FH972_019617</name>
</gene>
<name>A0A5N6RTM6_9ROSI</name>
<protein>
    <submittedName>
        <fullName evidence="2">Uncharacterized protein</fullName>
    </submittedName>
</protein>
<organism evidence="2 3">
    <name type="scientific">Carpinus fangiana</name>
    <dbReference type="NCBI Taxonomy" id="176857"/>
    <lineage>
        <taxon>Eukaryota</taxon>
        <taxon>Viridiplantae</taxon>
        <taxon>Streptophyta</taxon>
        <taxon>Embryophyta</taxon>
        <taxon>Tracheophyta</taxon>
        <taxon>Spermatophyta</taxon>
        <taxon>Magnoliopsida</taxon>
        <taxon>eudicotyledons</taxon>
        <taxon>Gunneridae</taxon>
        <taxon>Pentapetalae</taxon>
        <taxon>rosids</taxon>
        <taxon>fabids</taxon>
        <taxon>Fagales</taxon>
        <taxon>Betulaceae</taxon>
        <taxon>Carpinus</taxon>
    </lineage>
</organism>